<feature type="chain" id="PRO_5013122569" description="MetA-pathway of phenol degradation" evidence="1">
    <location>
        <begin position="21"/>
        <end position="323"/>
    </location>
</feature>
<evidence type="ECO:0000256" key="1">
    <source>
        <dbReference type="SAM" id="SignalP"/>
    </source>
</evidence>
<accession>A0A239M784</accession>
<dbReference type="Proteomes" id="UP000198393">
    <property type="component" value="Unassembled WGS sequence"/>
</dbReference>
<sequence>MLRCKLFTGFIILFFKVALSQTCCTGGTPLLGSYVFSSGTAQNWSIHGTFNHNSNNDLVSGEKELEDSFIKRRVSVAITQLDYGLSDNLIISLVAPYLFQEETVSRQSNNTRYTNNGLGDISFWGRYQLLGSNYDLAAAIGLKLPTGSTNTDDGNGLILPQSMQSGSGSVDIGINLQSTFYLRADRKYTISNQLAIKYNTQGRNFEAHPNYRFGTQYQALSAFSYQYIVSTFVSNLFLGGVYQYREMDEFDGGFTNENTGGHWVNLMAGQTSAVNQKLDIGLNFILPVYRNLNGLQLSTTWQGSIIVSYKLLRRDDSSTFDSL</sequence>
<evidence type="ECO:0000313" key="3">
    <source>
        <dbReference type="Proteomes" id="UP000198393"/>
    </source>
</evidence>
<name>A0A239M784_EKHLU</name>
<evidence type="ECO:0008006" key="4">
    <source>
        <dbReference type="Google" id="ProtNLM"/>
    </source>
</evidence>
<dbReference type="OrthoDB" id="5450709at2"/>
<reference evidence="2 3" key="1">
    <citation type="submission" date="2017-06" db="EMBL/GenBank/DDBJ databases">
        <authorList>
            <person name="Kim H.J."/>
            <person name="Triplett B.A."/>
        </authorList>
    </citation>
    <scope>NUCLEOTIDE SEQUENCE [LARGE SCALE GENOMIC DNA]</scope>
    <source>
        <strain evidence="2 3">DSM 19307</strain>
    </source>
</reference>
<dbReference type="EMBL" id="FZPD01000007">
    <property type="protein sequence ID" value="SNT38310.1"/>
    <property type="molecule type" value="Genomic_DNA"/>
</dbReference>
<keyword evidence="1" id="KW-0732">Signal</keyword>
<keyword evidence="3" id="KW-1185">Reference proteome</keyword>
<dbReference type="RefSeq" id="WP_144017486.1">
    <property type="nucleotide sequence ID" value="NZ_FZPD01000007.1"/>
</dbReference>
<organism evidence="2 3">
    <name type="scientific">Ekhidna lutea</name>
    <dbReference type="NCBI Taxonomy" id="447679"/>
    <lineage>
        <taxon>Bacteria</taxon>
        <taxon>Pseudomonadati</taxon>
        <taxon>Bacteroidota</taxon>
        <taxon>Cytophagia</taxon>
        <taxon>Cytophagales</taxon>
        <taxon>Reichenbachiellaceae</taxon>
        <taxon>Ekhidna</taxon>
    </lineage>
</organism>
<feature type="signal peptide" evidence="1">
    <location>
        <begin position="1"/>
        <end position="20"/>
    </location>
</feature>
<gene>
    <name evidence="2" type="ORF">SAMN05421640_3674</name>
</gene>
<protein>
    <recommendedName>
        <fullName evidence="4">MetA-pathway of phenol degradation</fullName>
    </recommendedName>
</protein>
<dbReference type="AlphaFoldDB" id="A0A239M784"/>
<evidence type="ECO:0000313" key="2">
    <source>
        <dbReference type="EMBL" id="SNT38310.1"/>
    </source>
</evidence>
<proteinExistence type="predicted"/>